<sequence>MRAGPVRLFGALVVSLSLAGAVPTQASAAVDIVSRGFSPDPGVIGSTATLDVSVKVGAAPYIVEFFCCDVLNTVTAQTVIDDSSPTTQALTGDHKFTFDPSTGGVNGDKRAVTVRVTDSNGDQSRQVFVFQPPRAAVAPTPVPPKSPTTPSTPTTPATPTTPRPPTTPATPTAPDAPVVQKQCDPAVSFGLVKAQVTGPGCWQKVQAPSSGYAEEGVNVRGGGTFYRFNGSFKLNGIPFPAAPSGRTYMLAEPSPDAPGGQLGLDGVVELKLKQVTVFRQKLLWKLPSGTTEGKLAGFTLPGGGSLGGLPIGGTVEVIFRKRSNRFATSFPITVTLPSIFKPSPGTQGSITGSTEITTDETSGINLDGGKVQVANAAIGKLAIKNLCFSYLSANVSTSFAACQPPSLNGAPAVQCAPPRKAEERFDGSLLVQLPTGKETQFAAFGGISGGQFAYGGGFVDNAGIPLVAGIALERFGFGLCLKPTLLLKADAGLSFAKGLVRGDVSLTYAEPTAKSFFVEAAGFLRVADIPVGNGRVKIDSTGTVDFDVQAAINIADGFLKADGKVAGFIQPNPFAFNVDGDLQVCIDIKIANPCARGGITVSNKGVGGCADLPFFRVWSAHFFWVKPKDRKQFDFGTTCGFRDPVRVTRSRQAGAPLTFPVAPNSQQYLAHFDGVGKPPKVRITSPSGKVFASGPDRSTTDGESFLIMENPTAPETVVFLKENAAAGDWKVEPLEGSTVTGVSFQDEEKEPTVVSATTLPLKTGGRVADIAFDARAGDRVQLDIVGQEYQQRIATNVVGRPCPAGRKAPGRTNAQSLCARVSWKPKFGFGGPRTLQATVFTKDDIVLGESAVARFIAPPPKLSPTVPALRLVRRGTDVFAIWGRSGGNTVRYAAYAQLTNGRKIGHTSPETCLAWRIRNVSPRTGVTLRLQSGRPDLRFSPAKSVKLLPGKLYAGPPQLKKAKVPTPCESI</sequence>
<reference evidence="3" key="1">
    <citation type="submission" date="2022-12" db="EMBL/GenBank/DDBJ databases">
        <title>Paraconexibacter alkalitolerans sp. nov. and Baekduia alba sp. nov., isolated from soil and emended description of the genera Paraconexibacter (Chun et al., 2020) and Baekduia (An et al., 2020).</title>
        <authorList>
            <person name="Vieira S."/>
            <person name="Huber K.J."/>
            <person name="Geppert A."/>
            <person name="Wolf J."/>
            <person name="Neumann-Schaal M."/>
            <person name="Muesken M."/>
            <person name="Overmann J."/>
        </authorList>
    </citation>
    <scope>NUCLEOTIDE SEQUENCE</scope>
    <source>
        <strain evidence="3">AEG42_29</strain>
    </source>
</reference>
<gene>
    <name evidence="3" type="ORF">DSM112329_00463</name>
</gene>
<evidence type="ECO:0000256" key="2">
    <source>
        <dbReference type="SAM" id="SignalP"/>
    </source>
</evidence>
<evidence type="ECO:0000313" key="3">
    <source>
        <dbReference type="EMBL" id="XAY03643.1"/>
    </source>
</evidence>
<proteinExistence type="predicted"/>
<keyword evidence="2" id="KW-0732">Signal</keyword>
<accession>A0AAU7APN2</accession>
<organism evidence="3">
    <name type="scientific">Paraconexibacter sp. AEG42_29</name>
    <dbReference type="NCBI Taxonomy" id="2997339"/>
    <lineage>
        <taxon>Bacteria</taxon>
        <taxon>Bacillati</taxon>
        <taxon>Actinomycetota</taxon>
        <taxon>Thermoleophilia</taxon>
        <taxon>Solirubrobacterales</taxon>
        <taxon>Paraconexibacteraceae</taxon>
        <taxon>Paraconexibacter</taxon>
    </lineage>
</organism>
<feature type="compositionally biased region" description="Low complexity" evidence="1">
    <location>
        <begin position="148"/>
        <end position="158"/>
    </location>
</feature>
<evidence type="ECO:0000256" key="1">
    <source>
        <dbReference type="SAM" id="MobiDB-lite"/>
    </source>
</evidence>
<dbReference type="AlphaFoldDB" id="A0AAU7APN2"/>
<feature type="region of interest" description="Disordered" evidence="1">
    <location>
        <begin position="131"/>
        <end position="177"/>
    </location>
</feature>
<protein>
    <submittedName>
        <fullName evidence="3">Uncharacterized protein</fullName>
    </submittedName>
</protein>
<dbReference type="EMBL" id="CP114014">
    <property type="protein sequence ID" value="XAY03643.1"/>
    <property type="molecule type" value="Genomic_DNA"/>
</dbReference>
<name>A0AAU7APN2_9ACTN</name>
<feature type="chain" id="PRO_5043481662" evidence="2">
    <location>
        <begin position="29"/>
        <end position="971"/>
    </location>
</feature>
<dbReference type="KEGG" id="parq:DSM112329_00463"/>
<feature type="compositionally biased region" description="Pro residues" evidence="1">
    <location>
        <begin position="159"/>
        <end position="168"/>
    </location>
</feature>
<feature type="signal peptide" evidence="2">
    <location>
        <begin position="1"/>
        <end position="28"/>
    </location>
</feature>